<comment type="similarity">
    <text evidence="1">Belongs to the 2Fe2S plant-type ferredoxin family.</text>
</comment>
<keyword evidence="7" id="KW-0411">Iron-sulfur</keyword>
<keyword evidence="6" id="KW-0408">Iron</keyword>
<comment type="caution">
    <text evidence="10">The sequence shown here is derived from an EMBL/GenBank/DDBJ whole genome shotgun (WGS) entry which is preliminary data.</text>
</comment>
<dbReference type="InterPro" id="IPR010241">
    <property type="entry name" value="Fd_pln"/>
</dbReference>
<dbReference type="CDD" id="cd00207">
    <property type="entry name" value="fer2"/>
    <property type="match status" value="1"/>
</dbReference>
<evidence type="ECO:0000256" key="2">
    <source>
        <dbReference type="ARBA" id="ARBA00022448"/>
    </source>
</evidence>
<evidence type="ECO:0000256" key="3">
    <source>
        <dbReference type="ARBA" id="ARBA00022714"/>
    </source>
</evidence>
<dbReference type="PANTHER" id="PTHR43112:SF3">
    <property type="entry name" value="FERREDOXIN-2, CHLOROPLASTIC"/>
    <property type="match status" value="1"/>
</dbReference>
<dbReference type="InterPro" id="IPR012675">
    <property type="entry name" value="Beta-grasp_dom_sf"/>
</dbReference>
<dbReference type="RefSeq" id="WP_029636609.1">
    <property type="nucleotide sequence ID" value="NZ_JACJTA010000037.1"/>
</dbReference>
<name>A0ABR8GU48_9CYAN</name>
<dbReference type="InterPro" id="IPR036010">
    <property type="entry name" value="2Fe-2S_ferredoxin-like_sf"/>
</dbReference>
<evidence type="ECO:0000313" key="11">
    <source>
        <dbReference type="Proteomes" id="UP000660380"/>
    </source>
</evidence>
<dbReference type="PROSITE" id="PS00197">
    <property type="entry name" value="2FE2S_FER_1"/>
    <property type="match status" value="1"/>
</dbReference>
<evidence type="ECO:0000256" key="1">
    <source>
        <dbReference type="ARBA" id="ARBA00007874"/>
    </source>
</evidence>
<dbReference type="InterPro" id="IPR006058">
    <property type="entry name" value="2Fe2S_fd_BS"/>
</dbReference>
<dbReference type="Gene3D" id="3.10.20.30">
    <property type="match status" value="1"/>
</dbReference>
<keyword evidence="5" id="KW-0249">Electron transport</keyword>
<reference evidence="10 11" key="1">
    <citation type="journal article" date="2020" name="ISME J.">
        <title>Comparative genomics reveals insights into cyanobacterial evolution and habitat adaptation.</title>
        <authorList>
            <person name="Chen M.Y."/>
            <person name="Teng W.K."/>
            <person name="Zhao L."/>
            <person name="Hu C.X."/>
            <person name="Zhou Y.K."/>
            <person name="Han B.P."/>
            <person name="Song L.R."/>
            <person name="Shu W.S."/>
        </authorList>
    </citation>
    <scope>NUCLEOTIDE SEQUENCE [LARGE SCALE GENOMIC DNA]</scope>
    <source>
        <strain evidence="10 11">FACHB-248</strain>
    </source>
</reference>
<dbReference type="PROSITE" id="PS51085">
    <property type="entry name" value="2FE2S_FER_2"/>
    <property type="match status" value="1"/>
</dbReference>
<keyword evidence="3" id="KW-0001">2Fe-2S</keyword>
<evidence type="ECO:0000256" key="5">
    <source>
        <dbReference type="ARBA" id="ARBA00022982"/>
    </source>
</evidence>
<dbReference type="Pfam" id="PF00111">
    <property type="entry name" value="Fer2"/>
    <property type="match status" value="1"/>
</dbReference>
<evidence type="ECO:0000256" key="7">
    <source>
        <dbReference type="ARBA" id="ARBA00023014"/>
    </source>
</evidence>
<keyword evidence="4" id="KW-0479">Metal-binding</keyword>
<comment type="cofactor">
    <cofactor evidence="8">
        <name>[2Fe-2S] cluster</name>
        <dbReference type="ChEBI" id="CHEBI:190135"/>
    </cofactor>
</comment>
<evidence type="ECO:0000256" key="6">
    <source>
        <dbReference type="ARBA" id="ARBA00023004"/>
    </source>
</evidence>
<dbReference type="NCBIfam" id="TIGR02008">
    <property type="entry name" value="fdx_plant"/>
    <property type="match status" value="1"/>
</dbReference>
<gene>
    <name evidence="10" type="ORF">H6G81_17380</name>
</gene>
<keyword evidence="11" id="KW-1185">Reference proteome</keyword>
<dbReference type="SUPFAM" id="SSF54292">
    <property type="entry name" value="2Fe-2S ferredoxin-like"/>
    <property type="match status" value="1"/>
</dbReference>
<proteinExistence type="inferred from homology"/>
<dbReference type="InterPro" id="IPR001041">
    <property type="entry name" value="2Fe-2S_ferredoxin-type"/>
</dbReference>
<evidence type="ECO:0000256" key="8">
    <source>
        <dbReference type="ARBA" id="ARBA00034078"/>
    </source>
</evidence>
<keyword evidence="2" id="KW-0813">Transport</keyword>
<sequence>MPTFKVTLVSEAEGLNQTIDVDDDTYILDAAEEAGLDLPYSCRAGACSTCAGKLTSGSAPDQSDQSFLDDDQIEAGYILTCVAYPTGDCTIETHKEEELY</sequence>
<dbReference type="Proteomes" id="UP000660380">
    <property type="component" value="Unassembled WGS sequence"/>
</dbReference>
<dbReference type="EMBL" id="JACJTA010000037">
    <property type="protein sequence ID" value="MBD2606253.1"/>
    <property type="molecule type" value="Genomic_DNA"/>
</dbReference>
<evidence type="ECO:0000256" key="4">
    <source>
        <dbReference type="ARBA" id="ARBA00022723"/>
    </source>
</evidence>
<evidence type="ECO:0000259" key="9">
    <source>
        <dbReference type="PROSITE" id="PS51085"/>
    </source>
</evidence>
<dbReference type="PANTHER" id="PTHR43112">
    <property type="entry name" value="FERREDOXIN"/>
    <property type="match status" value="1"/>
</dbReference>
<evidence type="ECO:0000313" key="10">
    <source>
        <dbReference type="EMBL" id="MBD2606253.1"/>
    </source>
</evidence>
<protein>
    <submittedName>
        <fullName evidence="10">2Fe-2S iron-sulfur cluster binding domain-containing protein</fullName>
    </submittedName>
</protein>
<accession>A0ABR8GU48</accession>
<organism evidence="10 11">
    <name type="scientific">Scytonema hofmannii FACHB-248</name>
    <dbReference type="NCBI Taxonomy" id="1842502"/>
    <lineage>
        <taxon>Bacteria</taxon>
        <taxon>Bacillati</taxon>
        <taxon>Cyanobacteriota</taxon>
        <taxon>Cyanophyceae</taxon>
        <taxon>Nostocales</taxon>
        <taxon>Scytonemataceae</taxon>
        <taxon>Scytonema</taxon>
    </lineage>
</organism>
<feature type="domain" description="2Fe-2S ferredoxin-type" evidence="9">
    <location>
        <begin position="4"/>
        <end position="97"/>
    </location>
</feature>